<sequence length="348" mass="37776">MAQNLLLLMPLSVLILMNITIAAGQNTSTNGKRFTLVNNCEDTIWPAVIPKDDNYHGESFTLKPGQTAFYNAPVGWSGRIWGRTGCNFDKNGNGTCQTGSCGTSLNCTGPSNPPNSIAEFTLGADADFYDLSLVDGYNLPIAISPINGKGNCSIAGCEGDLRQNCSTELAVKSNGKVIACRSACDVFNTDAYCCRGAFADPASCQPSNYSRSFKQVCPAASSYAFDDRASIITCSASEYIVTFCASRNQSVCSYHDNKLVCNTSINSTAHSQDLGGWIQMISLTLHFTFIRQYSYRSCRYRVPPLLQKGSKLLSHFPPELELPSEEIKEKTSSNILERDNKQNGSGSK</sequence>
<dbReference type="GO" id="GO:0005576">
    <property type="term" value="C:extracellular region"/>
    <property type="evidence" value="ECO:0007669"/>
    <property type="project" value="UniProtKB-SubCell"/>
</dbReference>
<dbReference type="PROSITE" id="PS51367">
    <property type="entry name" value="THAUMATIN_2"/>
    <property type="match status" value="1"/>
</dbReference>
<dbReference type="PANTHER" id="PTHR31048">
    <property type="entry name" value="OS03G0233200 PROTEIN"/>
    <property type="match status" value="1"/>
</dbReference>
<dbReference type="FunFam" id="2.60.110.10:FF:000002">
    <property type="entry name" value="Thaumatin-like protein 1a"/>
    <property type="match status" value="1"/>
</dbReference>
<reference evidence="7" key="1">
    <citation type="submission" date="2019-03" db="EMBL/GenBank/DDBJ databases">
        <authorList>
            <person name="Mank J."/>
            <person name="Almeida P."/>
        </authorList>
    </citation>
    <scope>NUCLEOTIDE SEQUENCE</scope>
    <source>
        <strain evidence="7">78183</strain>
    </source>
</reference>
<proteinExistence type="inferred from homology"/>
<keyword evidence="4" id="KW-1015">Disulfide bond</keyword>
<comment type="subcellular location">
    <subcellularLocation>
        <location evidence="1">Secreted</location>
    </subcellularLocation>
</comment>
<dbReference type="AlphaFoldDB" id="A0A6N2M7T4"/>
<organism evidence="7">
    <name type="scientific">Salix viminalis</name>
    <name type="common">Common osier</name>
    <name type="synonym">Basket willow</name>
    <dbReference type="NCBI Taxonomy" id="40686"/>
    <lineage>
        <taxon>Eukaryota</taxon>
        <taxon>Viridiplantae</taxon>
        <taxon>Streptophyta</taxon>
        <taxon>Embryophyta</taxon>
        <taxon>Tracheophyta</taxon>
        <taxon>Spermatophyta</taxon>
        <taxon>Magnoliopsida</taxon>
        <taxon>eudicotyledons</taxon>
        <taxon>Gunneridae</taxon>
        <taxon>Pentapetalae</taxon>
        <taxon>rosids</taxon>
        <taxon>fabids</taxon>
        <taxon>Malpighiales</taxon>
        <taxon>Salicaceae</taxon>
        <taxon>Saliceae</taxon>
        <taxon>Salix</taxon>
    </lineage>
</organism>
<evidence type="ECO:0000256" key="2">
    <source>
        <dbReference type="ARBA" id="ARBA00010607"/>
    </source>
</evidence>
<evidence type="ECO:0000256" key="4">
    <source>
        <dbReference type="ARBA" id="ARBA00023157"/>
    </source>
</evidence>
<name>A0A6N2M7T4_SALVM</name>
<dbReference type="InterPro" id="IPR037176">
    <property type="entry name" value="Osmotin/thaumatin-like_sf"/>
</dbReference>
<feature type="compositionally biased region" description="Basic and acidic residues" evidence="5">
    <location>
        <begin position="325"/>
        <end position="341"/>
    </location>
</feature>
<evidence type="ECO:0000256" key="5">
    <source>
        <dbReference type="SAM" id="MobiDB-lite"/>
    </source>
</evidence>
<keyword evidence="3" id="KW-0964">Secreted</keyword>
<dbReference type="Gene3D" id="2.60.110.10">
    <property type="entry name" value="Thaumatin"/>
    <property type="match status" value="1"/>
</dbReference>
<comment type="similarity">
    <text evidence="2">Belongs to the thaumatin family.</text>
</comment>
<gene>
    <name evidence="7" type="ORF">SVIM_LOCUS332970</name>
</gene>
<feature type="chain" id="PRO_5026768885" description="Thaumatin-like protein" evidence="6">
    <location>
        <begin position="25"/>
        <end position="348"/>
    </location>
</feature>
<evidence type="ECO:0008006" key="8">
    <source>
        <dbReference type="Google" id="ProtNLM"/>
    </source>
</evidence>
<accession>A0A6N2M7T4</accession>
<evidence type="ECO:0000256" key="1">
    <source>
        <dbReference type="ARBA" id="ARBA00004613"/>
    </source>
</evidence>
<dbReference type="EMBL" id="CAADRP010001719">
    <property type="protein sequence ID" value="VFU50128.1"/>
    <property type="molecule type" value="Genomic_DNA"/>
</dbReference>
<dbReference type="PRINTS" id="PR00347">
    <property type="entry name" value="THAUMATIN"/>
</dbReference>
<evidence type="ECO:0000256" key="6">
    <source>
        <dbReference type="SAM" id="SignalP"/>
    </source>
</evidence>
<dbReference type="CDD" id="cd09218">
    <property type="entry name" value="TLP-PA"/>
    <property type="match status" value="1"/>
</dbReference>
<protein>
    <recommendedName>
        <fullName evidence="8">Thaumatin-like protein</fullName>
    </recommendedName>
</protein>
<evidence type="ECO:0000313" key="7">
    <source>
        <dbReference type="EMBL" id="VFU50128.1"/>
    </source>
</evidence>
<evidence type="ECO:0000256" key="3">
    <source>
        <dbReference type="ARBA" id="ARBA00022525"/>
    </source>
</evidence>
<dbReference type="Pfam" id="PF00314">
    <property type="entry name" value="Thaumatin"/>
    <property type="match status" value="1"/>
</dbReference>
<feature type="region of interest" description="Disordered" evidence="5">
    <location>
        <begin position="325"/>
        <end position="348"/>
    </location>
</feature>
<dbReference type="InterPro" id="IPR001938">
    <property type="entry name" value="Thaumatin"/>
</dbReference>
<feature type="signal peptide" evidence="6">
    <location>
        <begin position="1"/>
        <end position="24"/>
    </location>
</feature>
<keyword evidence="6" id="KW-0732">Signal</keyword>
<dbReference type="SMART" id="SM00205">
    <property type="entry name" value="THN"/>
    <property type="match status" value="1"/>
</dbReference>
<dbReference type="SUPFAM" id="SSF49870">
    <property type="entry name" value="Osmotin, thaumatin-like protein"/>
    <property type="match status" value="1"/>
</dbReference>